<dbReference type="EMBL" id="RCNU01000001">
    <property type="protein sequence ID" value="RWQ99950.1"/>
    <property type="molecule type" value="Genomic_DNA"/>
</dbReference>
<evidence type="ECO:0000256" key="3">
    <source>
        <dbReference type="ARBA" id="ARBA00023015"/>
    </source>
</evidence>
<gene>
    <name evidence="9" type="ORF">C8Q69DRAFT_42670</name>
</gene>
<comment type="caution">
    <text evidence="9">The sequence shown here is derived from an EMBL/GenBank/DDBJ whole genome shotgun (WGS) entry which is preliminary data.</text>
</comment>
<dbReference type="Pfam" id="PF04082">
    <property type="entry name" value="Fungal_trans"/>
    <property type="match status" value="1"/>
</dbReference>
<dbReference type="Proteomes" id="UP000283841">
    <property type="component" value="Unassembled WGS sequence"/>
</dbReference>
<dbReference type="RefSeq" id="XP_028489595.1">
    <property type="nucleotide sequence ID" value="XM_028628439.1"/>
</dbReference>
<dbReference type="InterPro" id="IPR001138">
    <property type="entry name" value="Zn2Cys6_DnaBD"/>
</dbReference>
<feature type="region of interest" description="Disordered" evidence="7">
    <location>
        <begin position="139"/>
        <end position="232"/>
    </location>
</feature>
<dbReference type="GO" id="GO:0005634">
    <property type="term" value="C:nucleus"/>
    <property type="evidence" value="ECO:0007669"/>
    <property type="project" value="UniProtKB-SubCell"/>
</dbReference>
<protein>
    <submittedName>
        <fullName evidence="9">Fungal-specific transcription factor domain-containing protein</fullName>
    </submittedName>
</protein>
<keyword evidence="3" id="KW-0805">Transcription regulation</keyword>
<keyword evidence="6" id="KW-0539">Nucleus</keyword>
<proteinExistence type="predicted"/>
<comment type="subcellular location">
    <subcellularLocation>
        <location evidence="1">Nucleus</location>
    </subcellularLocation>
</comment>
<organism evidence="9 10">
    <name type="scientific">Byssochlamys spectabilis</name>
    <name type="common">Paecilomyces variotii</name>
    <dbReference type="NCBI Taxonomy" id="264951"/>
    <lineage>
        <taxon>Eukaryota</taxon>
        <taxon>Fungi</taxon>
        <taxon>Dikarya</taxon>
        <taxon>Ascomycota</taxon>
        <taxon>Pezizomycotina</taxon>
        <taxon>Eurotiomycetes</taxon>
        <taxon>Eurotiomycetidae</taxon>
        <taxon>Eurotiales</taxon>
        <taxon>Thermoascaceae</taxon>
        <taxon>Paecilomyces</taxon>
    </lineage>
</organism>
<feature type="compositionally biased region" description="Low complexity" evidence="7">
    <location>
        <begin position="824"/>
        <end position="846"/>
    </location>
</feature>
<feature type="compositionally biased region" description="Low complexity" evidence="7">
    <location>
        <begin position="731"/>
        <end position="740"/>
    </location>
</feature>
<keyword evidence="10" id="KW-1185">Reference proteome</keyword>
<evidence type="ECO:0000313" key="9">
    <source>
        <dbReference type="EMBL" id="RWQ99950.1"/>
    </source>
</evidence>
<evidence type="ECO:0000256" key="6">
    <source>
        <dbReference type="ARBA" id="ARBA00023242"/>
    </source>
</evidence>
<dbReference type="PANTHER" id="PTHR47338">
    <property type="entry name" value="ZN(II)2CYS6 TRANSCRIPTION FACTOR (EUROFUNG)-RELATED"/>
    <property type="match status" value="1"/>
</dbReference>
<evidence type="ECO:0000256" key="2">
    <source>
        <dbReference type="ARBA" id="ARBA00022723"/>
    </source>
</evidence>
<reference evidence="9 10" key="1">
    <citation type="journal article" date="2018" name="Front. Microbiol.">
        <title>Genomic and genetic insights into a cosmopolitan fungus, Paecilomyces variotii (Eurotiales).</title>
        <authorList>
            <person name="Urquhart A.S."/>
            <person name="Mondo S.J."/>
            <person name="Makela M.R."/>
            <person name="Hane J.K."/>
            <person name="Wiebenga A."/>
            <person name="He G."/>
            <person name="Mihaltcheva S."/>
            <person name="Pangilinan J."/>
            <person name="Lipzen A."/>
            <person name="Barry K."/>
            <person name="de Vries R.P."/>
            <person name="Grigoriev I.V."/>
            <person name="Idnurm A."/>
        </authorList>
    </citation>
    <scope>NUCLEOTIDE SEQUENCE [LARGE SCALE GENOMIC DNA]</scope>
    <source>
        <strain evidence="9 10">CBS 101075</strain>
    </source>
</reference>
<dbReference type="PROSITE" id="PS00463">
    <property type="entry name" value="ZN2_CY6_FUNGAL_1"/>
    <property type="match status" value="1"/>
</dbReference>
<dbReference type="PANTHER" id="PTHR47338:SF28">
    <property type="entry name" value="C6 TRANSCRIPTION FACTOR"/>
    <property type="match status" value="1"/>
</dbReference>
<keyword evidence="5" id="KW-0804">Transcription</keyword>
<dbReference type="Gene3D" id="4.10.240.10">
    <property type="entry name" value="Zn(2)-C6 fungal-type DNA-binding domain"/>
    <property type="match status" value="1"/>
</dbReference>
<dbReference type="GO" id="GO:0006351">
    <property type="term" value="P:DNA-templated transcription"/>
    <property type="evidence" value="ECO:0007669"/>
    <property type="project" value="InterPro"/>
</dbReference>
<evidence type="ECO:0000256" key="7">
    <source>
        <dbReference type="SAM" id="MobiDB-lite"/>
    </source>
</evidence>
<accession>A0A443I765</accession>
<dbReference type="InterPro" id="IPR007219">
    <property type="entry name" value="XnlR_reg_dom"/>
</dbReference>
<feature type="compositionally biased region" description="Acidic residues" evidence="7">
    <location>
        <begin position="29"/>
        <end position="38"/>
    </location>
</feature>
<dbReference type="VEuPathDB" id="FungiDB:C8Q69DRAFT_42670"/>
<name>A0A443I765_BYSSP</name>
<evidence type="ECO:0000313" key="10">
    <source>
        <dbReference type="Proteomes" id="UP000283841"/>
    </source>
</evidence>
<dbReference type="GO" id="GO:0000981">
    <property type="term" value="F:DNA-binding transcription factor activity, RNA polymerase II-specific"/>
    <property type="evidence" value="ECO:0007669"/>
    <property type="project" value="InterPro"/>
</dbReference>
<sequence>MPKVPASTDAISRASHQNGNQDGMRSPEEDWSGPDSDEPVGQIGSKASPGLKRKRPTTVSCELCKLRKVKCDRALPSCGWCSRNRQLCEYKERKKPGLRAGYGKELEQRLDKLEAIIQSQGRIIDTYILQNQARPNHEFLDGGALSSTSPSEPSAIHDPSPRATFSFHDHASLSIPPGNSDAGSANKETTFMASPAKTSVANAVQPQRRDHRPSSTDLPQASDIPQDYTKNDSSLDVPLEIFSDQRQSLADPDLDLPPYDLLYALVDLYFEHINVWCPILHRRTTLDTLFGPSPLQEADRIVLYAIVATTLRFSSDTRLNERNRKRYYDSAKEKVLLYGLENSSVQSLQALVILALDFVGSSNGPPGWKLLALIARSVVQLGLAVESGSVLISSVYPSIYTLRAVILPEPANWIEDEGRRRLFWSVYILDRYSTIATAFDFALDDKDIDRRLPCKDEFFSRNQPVETRSFHRHHSRTDYVTSQSRHVGWFGFYVDILGILSRIHIFLKRPVDISSLSDVEEWQSTYRKLDNEITSWEFSLPAEYALENGSRLFTAARSSRKIHCGWVMLHAAYQTAVIRLHSSAAYPTTRSPIFTPSYGASQQCLMAVDNILSLSRFVLNNNMLDRLGPPFAFSLWVSARLLLVHGSTIAHTVSPDIVFFVDTLSRMGKYWKVAERYSTILQRVLDEYREYQQSAEIDSDRSTPSSVKILADMRRCAFDLDFLISRQPRTSPSSSSSSSSFPMPNNAIPTDPSMIKHPITRNPAPNELEYLDVFGFFNVPRIPILPMEDEPSTTTTTNMNLTNNTNDNITNSNPISIPGLTAAETNTTSTAPTGAETGTGTGTTTPHPHGNEFNITNYLIPTPETDWLFR</sequence>
<dbReference type="GO" id="GO:0008270">
    <property type="term" value="F:zinc ion binding"/>
    <property type="evidence" value="ECO:0007669"/>
    <property type="project" value="InterPro"/>
</dbReference>
<dbReference type="PROSITE" id="PS50048">
    <property type="entry name" value="ZN2_CY6_FUNGAL_2"/>
    <property type="match status" value="1"/>
</dbReference>
<dbReference type="InterPro" id="IPR036864">
    <property type="entry name" value="Zn2-C6_fun-type_DNA-bd_sf"/>
</dbReference>
<dbReference type="AlphaFoldDB" id="A0A443I765"/>
<dbReference type="InterPro" id="IPR050815">
    <property type="entry name" value="TF_fung"/>
</dbReference>
<dbReference type="SMART" id="SM00906">
    <property type="entry name" value="Fungal_trans"/>
    <property type="match status" value="1"/>
</dbReference>
<feature type="compositionally biased region" description="Polar residues" evidence="7">
    <location>
        <begin position="14"/>
        <end position="23"/>
    </location>
</feature>
<keyword evidence="4" id="KW-0238">DNA-binding</keyword>
<evidence type="ECO:0000256" key="5">
    <source>
        <dbReference type="ARBA" id="ARBA00023163"/>
    </source>
</evidence>
<dbReference type="CDD" id="cd00067">
    <property type="entry name" value="GAL4"/>
    <property type="match status" value="1"/>
</dbReference>
<evidence type="ECO:0000259" key="8">
    <source>
        <dbReference type="PROSITE" id="PS50048"/>
    </source>
</evidence>
<feature type="region of interest" description="Disordered" evidence="7">
    <location>
        <begin position="727"/>
        <end position="755"/>
    </location>
</feature>
<evidence type="ECO:0000256" key="1">
    <source>
        <dbReference type="ARBA" id="ARBA00004123"/>
    </source>
</evidence>
<feature type="region of interest" description="Disordered" evidence="7">
    <location>
        <begin position="1"/>
        <end position="53"/>
    </location>
</feature>
<evidence type="ECO:0000256" key="4">
    <source>
        <dbReference type="ARBA" id="ARBA00023125"/>
    </source>
</evidence>
<dbReference type="CDD" id="cd12148">
    <property type="entry name" value="fungal_TF_MHR"/>
    <property type="match status" value="1"/>
</dbReference>
<dbReference type="Pfam" id="PF00172">
    <property type="entry name" value="Zn_clus"/>
    <property type="match status" value="1"/>
</dbReference>
<keyword evidence="2" id="KW-0479">Metal-binding</keyword>
<feature type="domain" description="Zn(2)-C6 fungal-type" evidence="8">
    <location>
        <begin position="60"/>
        <end position="90"/>
    </location>
</feature>
<dbReference type="GeneID" id="39597716"/>
<dbReference type="GO" id="GO:0003677">
    <property type="term" value="F:DNA binding"/>
    <property type="evidence" value="ECO:0007669"/>
    <property type="project" value="UniProtKB-KW"/>
</dbReference>
<dbReference type="SUPFAM" id="SSF57701">
    <property type="entry name" value="Zn2/Cys6 DNA-binding domain"/>
    <property type="match status" value="1"/>
</dbReference>
<dbReference type="SMART" id="SM00066">
    <property type="entry name" value="GAL4"/>
    <property type="match status" value="1"/>
</dbReference>
<feature type="region of interest" description="Disordered" evidence="7">
    <location>
        <begin position="824"/>
        <end position="852"/>
    </location>
</feature>
<feature type="compositionally biased region" description="Polar residues" evidence="7">
    <location>
        <begin position="181"/>
        <end position="205"/>
    </location>
</feature>